<dbReference type="SUPFAM" id="SSF57184">
    <property type="entry name" value="Growth factor receptor domain"/>
    <property type="match status" value="5"/>
</dbReference>
<comment type="caution">
    <text evidence="1">Lacks conserved residue(s) required for the propagation of feature annotation.</text>
</comment>
<feature type="transmembrane region" description="Helical" evidence="3">
    <location>
        <begin position="1249"/>
        <end position="1272"/>
    </location>
</feature>
<keyword evidence="3" id="KW-0472">Membrane</keyword>
<comment type="caution">
    <text evidence="5">The sequence shown here is derived from an EMBL/GenBank/DDBJ whole genome shotgun (WGS) entry which is preliminary data.</text>
</comment>
<evidence type="ECO:0000259" key="4">
    <source>
        <dbReference type="PROSITE" id="PS50050"/>
    </source>
</evidence>
<feature type="transmembrane region" description="Helical" evidence="3">
    <location>
        <begin position="1126"/>
        <end position="1147"/>
    </location>
</feature>
<keyword evidence="1" id="KW-1015">Disulfide bond</keyword>
<dbReference type="Gene3D" id="2.10.50.10">
    <property type="entry name" value="Tumor Necrosis Factor Receptor, subunit A, domain 2"/>
    <property type="match status" value="2"/>
</dbReference>
<dbReference type="PANTHER" id="PTHR46967">
    <property type="entry name" value="INSULIN-LIKE GROWTH FACTOR BINDING PROTEIN,N-TERMINAL"/>
    <property type="match status" value="1"/>
</dbReference>
<feature type="region of interest" description="Disordered" evidence="2">
    <location>
        <begin position="1545"/>
        <end position="1618"/>
    </location>
</feature>
<name>A0A9W7ANG6_9STRA</name>
<keyword evidence="3" id="KW-0812">Transmembrane</keyword>
<dbReference type="InterPro" id="IPR011641">
    <property type="entry name" value="Tyr-kin_ephrin_A/B_rcpt-like"/>
</dbReference>
<feature type="transmembrane region" description="Helical" evidence="3">
    <location>
        <begin position="1159"/>
        <end position="1181"/>
    </location>
</feature>
<dbReference type="SMART" id="SM01411">
    <property type="entry name" value="Ephrin_rec_like"/>
    <property type="match status" value="16"/>
</dbReference>
<dbReference type="Proteomes" id="UP001165122">
    <property type="component" value="Unassembled WGS sequence"/>
</dbReference>
<reference evidence="6" key="1">
    <citation type="journal article" date="2023" name="Commun. Biol.">
        <title>Genome analysis of Parmales, the sister group of diatoms, reveals the evolutionary specialization of diatoms from phago-mixotrophs to photoautotrophs.</title>
        <authorList>
            <person name="Ban H."/>
            <person name="Sato S."/>
            <person name="Yoshikawa S."/>
            <person name="Yamada K."/>
            <person name="Nakamura Y."/>
            <person name="Ichinomiya M."/>
            <person name="Sato N."/>
            <person name="Blanc-Mathieu R."/>
            <person name="Endo H."/>
            <person name="Kuwata A."/>
            <person name="Ogata H."/>
        </authorList>
    </citation>
    <scope>NUCLEOTIDE SEQUENCE [LARGE SCALE GENOMIC DNA]</scope>
    <source>
        <strain evidence="6">NIES 3700</strain>
    </source>
</reference>
<evidence type="ECO:0000256" key="1">
    <source>
        <dbReference type="PROSITE-ProRule" id="PRU00206"/>
    </source>
</evidence>
<feature type="disulfide bond" evidence="1">
    <location>
        <begin position="783"/>
        <end position="801"/>
    </location>
</feature>
<proteinExistence type="predicted"/>
<feature type="transmembrane region" description="Helical" evidence="3">
    <location>
        <begin position="1412"/>
        <end position="1432"/>
    </location>
</feature>
<dbReference type="SMART" id="SM00208">
    <property type="entry name" value="TNFR"/>
    <property type="match status" value="6"/>
</dbReference>
<gene>
    <name evidence="5" type="ORF">TrLO_g12062</name>
</gene>
<feature type="transmembrane region" description="Helical" evidence="3">
    <location>
        <begin position="1444"/>
        <end position="1470"/>
    </location>
</feature>
<evidence type="ECO:0000256" key="3">
    <source>
        <dbReference type="SAM" id="Phobius"/>
    </source>
</evidence>
<feature type="transmembrane region" description="Helical" evidence="3">
    <location>
        <begin position="1220"/>
        <end position="1237"/>
    </location>
</feature>
<organism evidence="5 6">
    <name type="scientific">Triparma laevis f. longispina</name>
    <dbReference type="NCBI Taxonomy" id="1714387"/>
    <lineage>
        <taxon>Eukaryota</taxon>
        <taxon>Sar</taxon>
        <taxon>Stramenopiles</taxon>
        <taxon>Ochrophyta</taxon>
        <taxon>Bolidophyceae</taxon>
        <taxon>Parmales</taxon>
        <taxon>Triparmaceae</taxon>
        <taxon>Triparma</taxon>
    </lineage>
</organism>
<keyword evidence="6" id="KW-1185">Reference proteome</keyword>
<feature type="compositionally biased region" description="Basic and acidic residues" evidence="2">
    <location>
        <begin position="1545"/>
        <end position="1555"/>
    </location>
</feature>
<dbReference type="EMBL" id="BRXW01000665">
    <property type="protein sequence ID" value="GMH73125.1"/>
    <property type="molecule type" value="Genomic_DNA"/>
</dbReference>
<evidence type="ECO:0000313" key="6">
    <source>
        <dbReference type="Proteomes" id="UP001165122"/>
    </source>
</evidence>
<sequence>MLCAFFFCPAGKYSENVAAISSLTCLDCSAGKYSESVSATSSDTCLDCASGKFSSEGFSSCTNCEAGKYKANEGQGSCTNCGAGRYSTTTGNPAISFCLNCEAGKSSSEKVQISPCPACPEGKSAPAPGLSTCPSCPAGTYSDDPNGATTCALCAEGKYTSAAQSTSCDTCDPGTFNIVEGSVTCDKCPSGQKMNKAGNGCEVCPDGMFSNPGSLECTDCAHTDGYVALAGDSGAAACEYCGPGFYADQSSHTCKQCEVNSYSVGGSNECDLCPAGTDNAVASKSCSPCPPGKIPTGSSCDQCEKGEYGEFGATSCSPCDGDGQYADEVGLPACKTSPVGTKPTSNRQGIESCGLGSASSGAQNDCAPCEGTGQYADEIGLSACKAAPAGTKPTSNRHNIENCLIGKYSLGGAEACTECEAGNFAPAEGATGCTVASTCPSGHYVITVSTPSTDTTCRICGTGMISPGGDYRTDCTWCNGEGEYSDVTGGNACKTVPAGFKPDSTHQGLEACPPGTYSTGGTNECTSCEFGKFSASEGSLGCTAASICQAGTYIAVVSTSTSDSTCNACPSGTSSSATRVRHYAAYGGGKSSPECSNLESRHADDNEEIALRCCSDTSIPGWVRRPNQFADNPNPADNWCSIWSESDAWGTCQYSLNYTDAVDFCASEGARLCTKAEIEMGCAEGTGCGGMNGLLIWTSAAETVFSGQFTCTPCTGEGEYSDASKLTACKTAPSGKKPNSDRTGVGPCAPGTYSVGGADECSECEAGKMSEVGAVGCSTCTVCGTGKYKIADCTNEVETQCGDCPKNTFTISGATNINGCEECTDGGYSKPGSGYCEQCLTGKYYDELNNSCELCPKNTFSITGATNSTGCKPCDEGGHSKPGSGYCEQCLTGKYYDESSNECKLCPKNTFSISGATNINGCASCAAGEHSLEGSGYCQNCPQYMEYNETEKNCVFLPSFTRVGGDGDNGKCTCKAGETLMGTTCQPCETAKWKAEIGVTSCNLCADTLEGSITEELGSTMVEDCKCPRCTFDNTEGKCDEVEDGMDFQAVGMRLENVTIEPGYWRTGPTSTDIRQCPVPEACVGGNSSNYCHPGHDGPYCNLCKDGYAKDPFLLCQSCDTTATSVVLSILFIFVGAGILAGVVFLLKKNKNIYKRVKNGIKIIFTGLQITSALPAVVPAIPLPETFKEVVTSVQFFNSNIFQLVSAGCISSGFNYYDRLLLVTIPILLLCSALVVAGRRSEGHRRSQFIIAALAVLILTLPTVTTTVFGVFSCDTLDDERSLLRVDYSIDCNDGMRGFWLFYGVFMVLIFPVGVSAAYFKLLFNKRERIKQDVKTREEDEELKNIAFLFEPYKPELWYFEVVETIRRLLMTGVLSTIQPGTFTQLSWGISLSMVFTCTFCVVKPYNESRDNWIAIMSSGLLFLVFLSSSFIKYNQLLDEEKEAYDLIGMDILLTICYASSIGLFFWWAFHQKDDMSVSTAAMAKNTLQGTSSLGSSVGDEKGIVKLSVVSKKGADLGGGAGARSSGFEVINPFAEGKGIDKNRLKQLDSFGPKEKIRKGGKGGRGGNSNKSKTEPQQKRDSFIPHPNTTAKSTSSERKEFIVPPPPPTTTTSTASRK</sequence>
<dbReference type="OrthoDB" id="202828at2759"/>
<feature type="domain" description="TNFR-Cys" evidence="4">
    <location>
        <begin position="747"/>
        <end position="801"/>
    </location>
</feature>
<evidence type="ECO:0000313" key="5">
    <source>
        <dbReference type="EMBL" id="GMH73125.1"/>
    </source>
</evidence>
<dbReference type="InterPro" id="IPR009030">
    <property type="entry name" value="Growth_fac_rcpt_cys_sf"/>
</dbReference>
<feature type="compositionally biased region" description="Basic and acidic residues" evidence="2">
    <location>
        <begin position="1572"/>
        <end position="1583"/>
    </location>
</feature>
<keyword evidence="3" id="KW-1133">Transmembrane helix</keyword>
<protein>
    <recommendedName>
        <fullName evidence="4">TNFR-Cys domain-containing protein</fullName>
    </recommendedName>
</protein>
<feature type="disulfide bond" evidence="1">
    <location>
        <begin position="780"/>
        <end position="793"/>
    </location>
</feature>
<feature type="repeat" description="TNFR-Cys" evidence="1">
    <location>
        <begin position="747"/>
        <end position="801"/>
    </location>
</feature>
<dbReference type="PROSITE" id="PS50050">
    <property type="entry name" value="TNFR_NGFR_2"/>
    <property type="match status" value="1"/>
</dbReference>
<feature type="transmembrane region" description="Helical" evidence="3">
    <location>
        <begin position="1300"/>
        <end position="1322"/>
    </location>
</feature>
<accession>A0A9W7ANG6</accession>
<dbReference type="PANTHER" id="PTHR46967:SF2">
    <property type="entry name" value="SUSHI, VON WILLEBRAND FACTOR TYPE A, EGF AND PENTRAXIN DOMAIN-CONTAINING PROTEIN 1-LIKE"/>
    <property type="match status" value="1"/>
</dbReference>
<evidence type="ECO:0000256" key="2">
    <source>
        <dbReference type="SAM" id="MobiDB-lite"/>
    </source>
</evidence>
<dbReference type="InterPro" id="IPR001368">
    <property type="entry name" value="TNFR/NGFR_Cys_rich_reg"/>
</dbReference>
<dbReference type="Pfam" id="PF07699">
    <property type="entry name" value="Ephrin_rec_like"/>
    <property type="match status" value="1"/>
</dbReference>